<feature type="compositionally biased region" description="Polar residues" evidence="2">
    <location>
        <begin position="73"/>
        <end position="99"/>
    </location>
</feature>
<evidence type="ECO:0000256" key="2">
    <source>
        <dbReference type="SAM" id="MobiDB-lite"/>
    </source>
</evidence>
<sequence length="2575" mass="298200">MFKRLRERIAEEATKFPVGQLNTNTGKQSDAENKTAGGNSTEDLITLSDSSSVVVPQTSSQQFSIGEDEDGSVSEQSTPQKRNDSANGATNEHSVYSSGSRDHPAGTGSDLGFGQEYRPTKSNYIPQSDIESEREDPPTLNLEGISKDQLLSIIELLKARAYKYKNKYVEVVKNYKELREEKLKIENTLIEQQDKALRRMAELREQCQLEQKAKAHLEANLRLMLEEKDSRITVLETQINLLKESAKSTIMEVSEKQNSDSSGTLIDISAASVPDDSSLKEKLERFEHQLNQANKTITAQTDQISLLRKQNESLSQELEEKVKTLNEMEDEQGQLKSKHEFILQGLQDRLKELENQQEESVMAMAETKKNMHEELEFKEKQLIKAEEEAKQFQAAYETEKLKVVELQKQQEEKVNSLQRQLESTERMLEEEKQNLMQELARGKSAAITLVQQECAKKVAAVEEEWKIRLQDLQKEKKETSGKKLSVIEEELKQKKQHVVELNSIIELLEKENSALKNSLEKLQSDVDTTSTNFDKLQADYLDLKESSDKKLVQMKEQLNQELNDKLQVYQKAEADLRSTCDSLRDQLSEKQNLLNDLVNDKSSLCHQIELLEKREKELLNESESLKNEVKELQAKCQNLASELKSFCEHDSEKILELQECLALTELNHQDAVKELTEYKAEILELGSENKALIDKVGFLNANSDEMKNKLLVAEEKIVYLNNVLDESSREFGLLKTAIDEKLNLFHNRIEDFNYIESSLSSLEKENQCLKSEISQHETICNELIQKVTKLSKLIKLSSRHKQNADRKKNIDSELLNENSFTRRKENLISDRNIKESELSEIQRNDDILVSLEGYDLTNCDNQELQKIVKKLIEENQKLKGELEVQNIEFAKNITQLHESLSELQEERNNLSLVLQSIETQSQEMSPSPERSMKAVENDNKEVCNLINQNKENNKFDIMELNNKVKSEIAALSAQTEMINRELCSLHEQFNFAKLTYSEKVLQLNSKLMRRTEQLLFVKEELDASFQNCEDLKNLLESVKEQLTEKEELLRTSEKSKEDLENKYKSAKDKYIKKELSLKQTHNAQLSDLKDQTKATIEKLNEQIQSLNAQLTERETDHQHKLSNVTEEYKQELNKLVADNQMLLQCRNVLNEIFAVNETFEAKLAGDLNKLDIFNSKIDKLSSNLRCIQTKLKEKEITVFLSQINDLECQVQSLSKDNNDLNDMKNKMNELSGLYEVTVNELEKEKGQREASEKAVLSLKEKHESTLKELENKYNCSLSENENLKSLLQKSENEMKTLKEKYNEMNCSLDKVLNELNDSKRQISLLEELRVKYDSLESEKEQQYLLLQKSENELKSLRHKYTEVNCSLDKVTSELHDSKSQVSSLEELKIKYDSMQLENKQIKHSLQESENELKSLREKYAEMNCSLDKVTSELHNSKNQVSSLKELQIKYDSMQLENKQIKHSLQESENELKSLKEKYAEVNCSLDKVTSELHNSKNQVSSLEELQIKYDSMQLENKQLKHSLQESEKDMEALQNELLEVKTSLDKVTNDLKNSEDRVSLLGELQFKYDFLQSENEKLKSSSLESENDLKILKEKYAKVNSSVNKITKELNDSKNQISFLEELHIKYDSLAKDYEGVCQHLEKEKNSASEALRTASEWKSLYDSVLCNLNDFSSKSFENMKAITIGLNQNEMKLQSFEQQFLKVTTLCKAQKSQICILKEEIVNLKEVNKNLCEKIPNENHLLDMESKVNILDQKIKKVIEEKENLKSELESELESTKLNLETVLSELESNKTNFNTTQTKLVNTLSKLEDTEKRLNEESKKVLASKNVIAEWKKKYDTTVQELKVASDSLRIAEENLKSYLKQIEEKNANISVMISKEKFESYKQNYSNKLEEMKSEIKELQAEINILSTNIKDKELEIQQIQSEKESLTTQNDESLKCLQEKLENAEKNYITQIDELKSQILQLEEEKCVLKTEKSELLKSQEKLQNEESAIKSELKLKEDELLKIQQKYETTNKEQVAKLHNFQETMKDKENMILKLKANIEAIKKENLEKTDELKRKITKLEEEREQLMIQAQERVSITEAKCREDIKALQEKNNQLLLENSEIEKLNKKISQIDKELSECNRLAEVKEITARKEISLLKDQLAKAEERLSESEKKKKEIEAELSGKIRKLEEENSSLLGKTNHFESLKAEKEELNEKLKQAEQQVTSIKMLENEKDALKNENTAILKELELLKSSESDVELKQKVESLEESEKSLLSELEELKRNKEAVENELTELKTSFEKERENLKSQNEKLQKQITLLEKMSSDPQSTASKDYIAVIRGECETAIKAKEEEMETKLKHLVRDFCIQMDVKDKDCDKMVSDLLEKNHDLEERLVREHRKEVSELRQNLFERECALDEMRDNYEEQLQEKEKKLKELQSTIKRLSENSHLISNDVAPISVEGSDWDDTWAVPEESVENSSPVPCNECKEHLQQIETLQNEVTKCNSEIKELKVLLRLSPPESMANNSRKDPSQAIPEPTEFEYLKNIIYEYMMGKEPVTLAKVIAAVLRFSDKQTQQVIRREEARHPAR</sequence>
<name>A0A8T0FRI8_ARGBR</name>
<dbReference type="Gene3D" id="1.10.220.60">
    <property type="entry name" value="GRIP domain"/>
    <property type="match status" value="1"/>
</dbReference>
<evidence type="ECO:0000259" key="3">
    <source>
        <dbReference type="PROSITE" id="PS50913"/>
    </source>
</evidence>
<feature type="coiled-coil region" evidence="1">
    <location>
        <begin position="1021"/>
        <end position="1116"/>
    </location>
</feature>
<dbReference type="Gene3D" id="1.10.287.1490">
    <property type="match status" value="1"/>
</dbReference>
<feature type="coiled-coil region" evidence="1">
    <location>
        <begin position="2366"/>
        <end position="2440"/>
    </location>
</feature>
<feature type="coiled-coil region" evidence="1">
    <location>
        <begin position="824"/>
        <end position="920"/>
    </location>
</feature>
<reference evidence="4" key="2">
    <citation type="submission" date="2020-06" db="EMBL/GenBank/DDBJ databases">
        <authorList>
            <person name="Sheffer M."/>
        </authorList>
    </citation>
    <scope>NUCLEOTIDE SEQUENCE</scope>
</reference>
<accession>A0A8T0FRI8</accession>
<dbReference type="InterPro" id="IPR000237">
    <property type="entry name" value="GRIP_dom"/>
</dbReference>
<protein>
    <submittedName>
        <fullName evidence="4">Golgin subfamily A member 4 like protein</fullName>
    </submittedName>
</protein>
<dbReference type="PANTHER" id="PTHR19327:SF0">
    <property type="entry name" value="GOLGIN SUBFAMILY A MEMBER 4"/>
    <property type="match status" value="1"/>
</dbReference>
<proteinExistence type="predicted"/>
<evidence type="ECO:0000313" key="5">
    <source>
        <dbReference type="Proteomes" id="UP000807504"/>
    </source>
</evidence>
<dbReference type="SUPFAM" id="SSF101283">
    <property type="entry name" value="GRIP domain"/>
    <property type="match status" value="1"/>
</dbReference>
<feature type="region of interest" description="Disordered" evidence="2">
    <location>
        <begin position="1"/>
        <end position="141"/>
    </location>
</feature>
<feature type="compositionally biased region" description="Low complexity" evidence="2">
    <location>
        <begin position="48"/>
        <end position="64"/>
    </location>
</feature>
<organism evidence="4 5">
    <name type="scientific">Argiope bruennichi</name>
    <name type="common">Wasp spider</name>
    <name type="synonym">Aranea bruennichi</name>
    <dbReference type="NCBI Taxonomy" id="94029"/>
    <lineage>
        <taxon>Eukaryota</taxon>
        <taxon>Metazoa</taxon>
        <taxon>Ecdysozoa</taxon>
        <taxon>Arthropoda</taxon>
        <taxon>Chelicerata</taxon>
        <taxon>Arachnida</taxon>
        <taxon>Araneae</taxon>
        <taxon>Araneomorphae</taxon>
        <taxon>Entelegynae</taxon>
        <taxon>Araneoidea</taxon>
        <taxon>Araneidae</taxon>
        <taxon>Argiope</taxon>
    </lineage>
</organism>
<feature type="coiled-coil region" evidence="1">
    <location>
        <begin position="1177"/>
        <end position="1651"/>
    </location>
</feature>
<feature type="coiled-coil region" evidence="1">
    <location>
        <begin position="2473"/>
        <end position="2500"/>
    </location>
</feature>
<dbReference type="Proteomes" id="UP000807504">
    <property type="component" value="Unassembled WGS sequence"/>
</dbReference>
<reference evidence="4" key="1">
    <citation type="journal article" date="2020" name="bioRxiv">
        <title>Chromosome-level reference genome of the European wasp spider Argiope bruennichi: a resource for studies on range expansion and evolutionary adaptation.</title>
        <authorList>
            <person name="Sheffer M.M."/>
            <person name="Hoppe A."/>
            <person name="Krehenwinkel H."/>
            <person name="Uhl G."/>
            <person name="Kuss A.W."/>
            <person name="Jensen L."/>
            <person name="Jensen C."/>
            <person name="Gillespie R.G."/>
            <person name="Hoff K.J."/>
            <person name="Prost S."/>
        </authorList>
    </citation>
    <scope>NUCLEOTIDE SEQUENCE</scope>
</reference>
<dbReference type="EMBL" id="JABXBU010000003">
    <property type="protein sequence ID" value="KAF8792289.1"/>
    <property type="molecule type" value="Genomic_DNA"/>
</dbReference>
<gene>
    <name evidence="4" type="ORF">HNY73_003905</name>
</gene>
<dbReference type="GO" id="GO:0005794">
    <property type="term" value="C:Golgi apparatus"/>
    <property type="evidence" value="ECO:0007669"/>
    <property type="project" value="TreeGrafter"/>
</dbReference>
<feature type="coiled-coil region" evidence="1">
    <location>
        <begin position="1742"/>
        <end position="2309"/>
    </location>
</feature>
<dbReference type="Pfam" id="PF01465">
    <property type="entry name" value="GRIP"/>
    <property type="match status" value="1"/>
</dbReference>
<dbReference type="GO" id="GO:0048193">
    <property type="term" value="P:Golgi vesicle transport"/>
    <property type="evidence" value="ECO:0007669"/>
    <property type="project" value="TreeGrafter"/>
</dbReference>
<evidence type="ECO:0000313" key="4">
    <source>
        <dbReference type="EMBL" id="KAF8792289.1"/>
    </source>
</evidence>
<feature type="coiled-coil region" evidence="1">
    <location>
        <begin position="168"/>
        <end position="245"/>
    </location>
</feature>
<dbReference type="PANTHER" id="PTHR19327">
    <property type="entry name" value="GOLGIN"/>
    <property type="match status" value="1"/>
</dbReference>
<feature type="coiled-coil region" evidence="1">
    <location>
        <begin position="276"/>
        <end position="695"/>
    </location>
</feature>
<dbReference type="GO" id="GO:0031267">
    <property type="term" value="F:small GTPase binding"/>
    <property type="evidence" value="ECO:0007669"/>
    <property type="project" value="TreeGrafter"/>
</dbReference>
<keyword evidence="5" id="KW-1185">Reference proteome</keyword>
<dbReference type="PROSITE" id="PS50913">
    <property type="entry name" value="GRIP"/>
    <property type="match status" value="1"/>
</dbReference>
<evidence type="ECO:0000256" key="1">
    <source>
        <dbReference type="SAM" id="Coils"/>
    </source>
</evidence>
<feature type="domain" description="GRIP" evidence="3">
    <location>
        <begin position="2520"/>
        <end position="2567"/>
    </location>
</feature>
<dbReference type="SMART" id="SM00755">
    <property type="entry name" value="Grip"/>
    <property type="match status" value="1"/>
</dbReference>
<comment type="caution">
    <text evidence="4">The sequence shown here is derived from an EMBL/GenBank/DDBJ whole genome shotgun (WGS) entry which is preliminary data.</text>
</comment>
<keyword evidence="1" id="KW-0175">Coiled coil</keyword>